<feature type="region of interest" description="Disordered" evidence="1">
    <location>
        <begin position="1"/>
        <end position="69"/>
    </location>
</feature>
<protein>
    <submittedName>
        <fullName evidence="2">Uncharacterized protein</fullName>
    </submittedName>
</protein>
<feature type="compositionally biased region" description="Basic and acidic residues" evidence="1">
    <location>
        <begin position="56"/>
        <end position="69"/>
    </location>
</feature>
<feature type="compositionally biased region" description="Basic and acidic residues" evidence="1">
    <location>
        <begin position="8"/>
        <end position="27"/>
    </location>
</feature>
<reference evidence="3" key="1">
    <citation type="submission" date="2024-07" db="EMBL/GenBank/DDBJ databases">
        <title>Two chromosome-level genome assemblies of Korean endemic species Abeliophyllum distichum and Forsythia ovata (Oleaceae).</title>
        <authorList>
            <person name="Jang H."/>
        </authorList>
    </citation>
    <scope>NUCLEOTIDE SEQUENCE [LARGE SCALE GENOMIC DNA]</scope>
</reference>
<evidence type="ECO:0000313" key="2">
    <source>
        <dbReference type="EMBL" id="KAL2538935.1"/>
    </source>
</evidence>
<accession>A0ABD1VNK2</accession>
<feature type="compositionally biased region" description="Polar residues" evidence="1">
    <location>
        <begin position="28"/>
        <end position="42"/>
    </location>
</feature>
<dbReference type="EMBL" id="JBFOLJ010000005">
    <property type="protein sequence ID" value="KAL2538935.1"/>
    <property type="molecule type" value="Genomic_DNA"/>
</dbReference>
<evidence type="ECO:0000313" key="3">
    <source>
        <dbReference type="Proteomes" id="UP001604277"/>
    </source>
</evidence>
<sequence>MQMATKNPEIKEEERKYVGAKWRENRAQIDSSNSVKNESTISKSKKTTQDASPSNGERKAPSKEQFQEKHVTGCATVNLSAAVLSALFLALGAGIEEKLISDRLKRPIRMRMIRSKS</sequence>
<evidence type="ECO:0000256" key="1">
    <source>
        <dbReference type="SAM" id="MobiDB-lite"/>
    </source>
</evidence>
<organism evidence="2 3">
    <name type="scientific">Forsythia ovata</name>
    <dbReference type="NCBI Taxonomy" id="205694"/>
    <lineage>
        <taxon>Eukaryota</taxon>
        <taxon>Viridiplantae</taxon>
        <taxon>Streptophyta</taxon>
        <taxon>Embryophyta</taxon>
        <taxon>Tracheophyta</taxon>
        <taxon>Spermatophyta</taxon>
        <taxon>Magnoliopsida</taxon>
        <taxon>eudicotyledons</taxon>
        <taxon>Gunneridae</taxon>
        <taxon>Pentapetalae</taxon>
        <taxon>asterids</taxon>
        <taxon>lamiids</taxon>
        <taxon>Lamiales</taxon>
        <taxon>Oleaceae</taxon>
        <taxon>Forsythieae</taxon>
        <taxon>Forsythia</taxon>
    </lineage>
</organism>
<comment type="caution">
    <text evidence="2">The sequence shown here is derived from an EMBL/GenBank/DDBJ whole genome shotgun (WGS) entry which is preliminary data.</text>
</comment>
<dbReference type="AlphaFoldDB" id="A0ABD1VNK2"/>
<name>A0ABD1VNK2_9LAMI</name>
<dbReference type="Proteomes" id="UP001604277">
    <property type="component" value="Unassembled WGS sequence"/>
</dbReference>
<proteinExistence type="predicted"/>
<gene>
    <name evidence="2" type="ORF">Fot_20326</name>
</gene>
<keyword evidence="3" id="KW-1185">Reference proteome</keyword>